<organism evidence="1 2">
    <name type="scientific">Araneus ventricosus</name>
    <name type="common">Orbweaver spider</name>
    <name type="synonym">Epeira ventricosa</name>
    <dbReference type="NCBI Taxonomy" id="182803"/>
    <lineage>
        <taxon>Eukaryota</taxon>
        <taxon>Metazoa</taxon>
        <taxon>Ecdysozoa</taxon>
        <taxon>Arthropoda</taxon>
        <taxon>Chelicerata</taxon>
        <taxon>Arachnida</taxon>
        <taxon>Araneae</taxon>
        <taxon>Araneomorphae</taxon>
        <taxon>Entelegynae</taxon>
        <taxon>Araneoidea</taxon>
        <taxon>Araneidae</taxon>
        <taxon>Araneus</taxon>
    </lineage>
</organism>
<reference evidence="1 2" key="1">
    <citation type="journal article" date="2019" name="Sci. Rep.">
        <title>Orb-weaving spider Araneus ventricosus genome elucidates the spidroin gene catalogue.</title>
        <authorList>
            <person name="Kono N."/>
            <person name="Nakamura H."/>
            <person name="Ohtoshi R."/>
            <person name="Moran D.A.P."/>
            <person name="Shinohara A."/>
            <person name="Yoshida Y."/>
            <person name="Fujiwara M."/>
            <person name="Mori M."/>
            <person name="Tomita M."/>
            <person name="Arakawa K."/>
        </authorList>
    </citation>
    <scope>NUCLEOTIDE SEQUENCE [LARGE SCALE GENOMIC DNA]</scope>
</reference>
<sequence length="48" mass="5225">VTPPSGTVSDVVKCILKYLEDNDVDINELEAIGCDGTVYQQKKNDTPV</sequence>
<accession>A0A4Y2QTI1</accession>
<evidence type="ECO:0000313" key="2">
    <source>
        <dbReference type="Proteomes" id="UP000499080"/>
    </source>
</evidence>
<proteinExistence type="predicted"/>
<name>A0A4Y2QTI1_ARAVE</name>
<dbReference type="Proteomes" id="UP000499080">
    <property type="component" value="Unassembled WGS sequence"/>
</dbReference>
<protein>
    <submittedName>
        <fullName evidence="1">Uncharacterized protein</fullName>
    </submittedName>
</protein>
<dbReference type="EMBL" id="BGPR01223051">
    <property type="protein sequence ID" value="GBN66540.1"/>
    <property type="molecule type" value="Genomic_DNA"/>
</dbReference>
<comment type="caution">
    <text evidence="1">The sequence shown here is derived from an EMBL/GenBank/DDBJ whole genome shotgun (WGS) entry which is preliminary data.</text>
</comment>
<keyword evidence="2" id="KW-1185">Reference proteome</keyword>
<gene>
    <name evidence="1" type="ORF">AVEN_39446_1</name>
</gene>
<dbReference type="AlphaFoldDB" id="A0A4Y2QTI1"/>
<evidence type="ECO:0000313" key="1">
    <source>
        <dbReference type="EMBL" id="GBN66540.1"/>
    </source>
</evidence>
<feature type="non-terminal residue" evidence="1">
    <location>
        <position position="1"/>
    </location>
</feature>